<protein>
    <recommendedName>
        <fullName evidence="1">DUF1858 domain-containing protein</fullName>
    </recommendedName>
</protein>
<sequence>MEKTIRLSSSIHDICSEYPEVKQIMQDLGFKDITLPGMLNTAGRFMTLPKGAAMKGISLDRVREEFKKHGFTVQE</sequence>
<name>A0A1M5ZD70_9FIRM</name>
<feature type="domain" description="DUF1858" evidence="1">
    <location>
        <begin position="5"/>
        <end position="61"/>
    </location>
</feature>
<gene>
    <name evidence="2" type="ORF">SAMN02745823_03557</name>
</gene>
<dbReference type="InterPro" id="IPR038062">
    <property type="entry name" value="ScdA-like_N_sf"/>
</dbReference>
<evidence type="ECO:0000313" key="3">
    <source>
        <dbReference type="Proteomes" id="UP000183995"/>
    </source>
</evidence>
<dbReference type="OrthoDB" id="9769774at2"/>
<dbReference type="AlphaFoldDB" id="A0A1M5ZD70"/>
<dbReference type="EMBL" id="FQXV01000017">
    <property type="protein sequence ID" value="SHI22148.1"/>
    <property type="molecule type" value="Genomic_DNA"/>
</dbReference>
<organism evidence="2 3">
    <name type="scientific">Sporobacter termitidis DSM 10068</name>
    <dbReference type="NCBI Taxonomy" id="1123282"/>
    <lineage>
        <taxon>Bacteria</taxon>
        <taxon>Bacillati</taxon>
        <taxon>Bacillota</taxon>
        <taxon>Clostridia</taxon>
        <taxon>Eubacteriales</taxon>
        <taxon>Oscillospiraceae</taxon>
        <taxon>Sporobacter</taxon>
    </lineage>
</organism>
<dbReference type="Pfam" id="PF08984">
    <property type="entry name" value="DUF1858"/>
    <property type="match status" value="1"/>
</dbReference>
<dbReference type="Gene3D" id="1.10.3910.10">
    <property type="entry name" value="SP0561-like"/>
    <property type="match status" value="1"/>
</dbReference>
<evidence type="ECO:0000313" key="2">
    <source>
        <dbReference type="EMBL" id="SHI22148.1"/>
    </source>
</evidence>
<dbReference type="STRING" id="1123282.SAMN02745823_03557"/>
<dbReference type="Proteomes" id="UP000183995">
    <property type="component" value="Unassembled WGS sequence"/>
</dbReference>
<reference evidence="2 3" key="1">
    <citation type="submission" date="2016-11" db="EMBL/GenBank/DDBJ databases">
        <authorList>
            <person name="Jaros S."/>
            <person name="Januszkiewicz K."/>
            <person name="Wedrychowicz H."/>
        </authorList>
    </citation>
    <scope>NUCLEOTIDE SEQUENCE [LARGE SCALE GENOMIC DNA]</scope>
    <source>
        <strain evidence="2 3">DSM 10068</strain>
    </source>
</reference>
<dbReference type="SUPFAM" id="SSF140683">
    <property type="entry name" value="SP0561-like"/>
    <property type="match status" value="1"/>
</dbReference>
<evidence type="ECO:0000259" key="1">
    <source>
        <dbReference type="Pfam" id="PF08984"/>
    </source>
</evidence>
<dbReference type="RefSeq" id="WP_073082253.1">
    <property type="nucleotide sequence ID" value="NZ_FQXV01000017.1"/>
</dbReference>
<accession>A0A1M5ZD70</accession>
<keyword evidence="3" id="KW-1185">Reference proteome</keyword>
<dbReference type="InterPro" id="IPR015077">
    <property type="entry name" value="DUF1858"/>
</dbReference>
<proteinExistence type="predicted"/>